<protein>
    <submittedName>
        <fullName evidence="4">Type VI secretion system tip protein TssI/VgrG</fullName>
    </submittedName>
</protein>
<sequence>MDASGKEYIAVELSVSESINQPFIAKAFILSDEVIGEDQVGKTGCFLLSIDEEGQRQVYTICHGYVRALYAQPSRPNIDMFCWEVTLVPWLDLLKETINSRIFQEVPLGDILEDVISNYKFEHELTLLSQPDTIKPLCIQYQESDYDFVTRLLFEEGYHFYFACDENGHEMVVGNANQSFRQSTQNKISVRRSEVMPEGPSLESWLTRNTIVGGSWEYTGFDPARGETMVSRCVTPADGMGIGPSMRWESRQVCQDTLNQAVSRCLEYRGSERYSATCTSRLPYLHAGLRFTLQGHPDQAQNGVHIISAMEHRLTSSSDSLLINDIHYENSFCCFPVSAVYRSDPLQRKVMDGVQKATVTGPEGEEIHSDDTGRVQVLFHWDKNGEFPCWLPVRQALAGDGYGSSVLPRVGHQVVIDFFDGDPDQPFVTGSLYTAVNKPVEVAVDTLILKTRSTPQGQEDDCHIFRVCDTKDSEELFIQAQKDMLCQVKNNTHMTVTGESLTEVEKTLTVKSKEDMTHETEAAALMKTGKDYTCDSKAAVSIKSAGETALNAKGKTTIESPQGVVIQSGSSTIEITPAGITINGTLVDIDSRKLTAKAATMTLDASFKASVSGLLVDVNGKIQTQVKAGVNLVNQGGIVRIN</sequence>
<dbReference type="EMBL" id="BAABFL010000004">
    <property type="protein sequence ID" value="GAA4647800.1"/>
    <property type="molecule type" value="Genomic_DNA"/>
</dbReference>
<dbReference type="SUPFAM" id="SSF69279">
    <property type="entry name" value="Phage tail proteins"/>
    <property type="match status" value="2"/>
</dbReference>
<dbReference type="Pfam" id="PF04717">
    <property type="entry name" value="Phage_base_V"/>
    <property type="match status" value="1"/>
</dbReference>
<feature type="domain" description="Gp5/Type VI secretion system Vgr protein OB-fold" evidence="2">
    <location>
        <begin position="368"/>
        <end position="433"/>
    </location>
</feature>
<dbReference type="InterPro" id="IPR054030">
    <property type="entry name" value="Gp5_Vgr_C"/>
</dbReference>
<dbReference type="InterPro" id="IPR017847">
    <property type="entry name" value="T6SS_RhsGE_Vgr_subset"/>
</dbReference>
<keyword evidence="5" id="KW-1185">Reference proteome</keyword>
<evidence type="ECO:0000259" key="2">
    <source>
        <dbReference type="Pfam" id="PF04717"/>
    </source>
</evidence>
<accession>A0ABP8UXF9</accession>
<evidence type="ECO:0000256" key="1">
    <source>
        <dbReference type="ARBA" id="ARBA00005558"/>
    </source>
</evidence>
<organism evidence="4 5">
    <name type="scientific">Kistimonas scapharcae</name>
    <dbReference type="NCBI Taxonomy" id="1036133"/>
    <lineage>
        <taxon>Bacteria</taxon>
        <taxon>Pseudomonadati</taxon>
        <taxon>Pseudomonadota</taxon>
        <taxon>Gammaproteobacteria</taxon>
        <taxon>Oceanospirillales</taxon>
        <taxon>Endozoicomonadaceae</taxon>
        <taxon>Kistimonas</taxon>
    </lineage>
</organism>
<evidence type="ECO:0000313" key="5">
    <source>
        <dbReference type="Proteomes" id="UP001500604"/>
    </source>
</evidence>
<name>A0ABP8UXF9_9GAMM</name>
<comment type="caution">
    <text evidence="4">The sequence shown here is derived from an EMBL/GenBank/DDBJ whole genome shotgun (WGS) entry which is preliminary data.</text>
</comment>
<dbReference type="Pfam" id="PF05954">
    <property type="entry name" value="Phage_GPD"/>
    <property type="match status" value="1"/>
</dbReference>
<dbReference type="Proteomes" id="UP001500604">
    <property type="component" value="Unassembled WGS sequence"/>
</dbReference>
<dbReference type="SUPFAM" id="SSF69255">
    <property type="entry name" value="gp5 N-terminal domain-like"/>
    <property type="match status" value="1"/>
</dbReference>
<dbReference type="Gene3D" id="3.55.50.10">
    <property type="entry name" value="Baseplate protein-like domains"/>
    <property type="match status" value="1"/>
</dbReference>
<proteinExistence type="inferred from homology"/>
<gene>
    <name evidence="4" type="primary">tssI</name>
    <name evidence="4" type="ORF">GCM10023116_00620</name>
</gene>
<dbReference type="Gene3D" id="2.40.50.230">
    <property type="entry name" value="Gp5 N-terminal domain"/>
    <property type="match status" value="1"/>
</dbReference>
<evidence type="ECO:0000259" key="3">
    <source>
        <dbReference type="Pfam" id="PF22178"/>
    </source>
</evidence>
<dbReference type="Gene3D" id="4.10.220.110">
    <property type="match status" value="1"/>
</dbReference>
<dbReference type="SUPFAM" id="SSF69349">
    <property type="entry name" value="Phage fibre proteins"/>
    <property type="match status" value="1"/>
</dbReference>
<dbReference type="Pfam" id="PF22178">
    <property type="entry name" value="Gp5_trimer_C"/>
    <property type="match status" value="1"/>
</dbReference>
<dbReference type="InterPro" id="IPR006531">
    <property type="entry name" value="Gp5/Vgr_OB"/>
</dbReference>
<comment type="similarity">
    <text evidence="1">Belongs to the VgrG protein family.</text>
</comment>
<dbReference type="InterPro" id="IPR037026">
    <property type="entry name" value="Vgr_OB-fold_dom_sf"/>
</dbReference>
<feature type="domain" description="Gp5/Type VI secretion system Vgr C-terminal trimerisation" evidence="3">
    <location>
        <begin position="449"/>
        <end position="558"/>
    </location>
</feature>
<dbReference type="Gene3D" id="2.30.110.50">
    <property type="match status" value="1"/>
</dbReference>
<evidence type="ECO:0000313" key="4">
    <source>
        <dbReference type="EMBL" id="GAA4647800.1"/>
    </source>
</evidence>
<dbReference type="NCBIfam" id="TIGR03361">
    <property type="entry name" value="VI_Rhs_Vgr"/>
    <property type="match status" value="1"/>
</dbReference>
<reference evidence="5" key="1">
    <citation type="journal article" date="2019" name="Int. J. Syst. Evol. Microbiol.">
        <title>The Global Catalogue of Microorganisms (GCM) 10K type strain sequencing project: providing services to taxonomists for standard genome sequencing and annotation.</title>
        <authorList>
            <consortium name="The Broad Institute Genomics Platform"/>
            <consortium name="The Broad Institute Genome Sequencing Center for Infectious Disease"/>
            <person name="Wu L."/>
            <person name="Ma J."/>
        </authorList>
    </citation>
    <scope>NUCLEOTIDE SEQUENCE [LARGE SCALE GENOMIC DNA]</scope>
    <source>
        <strain evidence="5">JCM 17805</strain>
    </source>
</reference>
<dbReference type="NCBIfam" id="TIGR01646">
    <property type="entry name" value="vgr_GE"/>
    <property type="match status" value="1"/>
</dbReference>
<dbReference type="InterPro" id="IPR006533">
    <property type="entry name" value="T6SS_Vgr_RhsGE"/>
</dbReference>